<dbReference type="Pfam" id="PF13023">
    <property type="entry name" value="HD_3"/>
    <property type="match status" value="1"/>
</dbReference>
<feature type="region of interest" description="Disordered" evidence="10">
    <location>
        <begin position="186"/>
        <end position="234"/>
    </location>
</feature>
<dbReference type="InterPro" id="IPR006674">
    <property type="entry name" value="HD_domain"/>
</dbReference>
<organism evidence="12 13">
    <name type="scientific">Ectocarpus siliculosus</name>
    <name type="common">Brown alga</name>
    <name type="synonym">Conferva siliculosa</name>
    <dbReference type="NCBI Taxonomy" id="2880"/>
    <lineage>
        <taxon>Eukaryota</taxon>
        <taxon>Sar</taxon>
        <taxon>Stramenopiles</taxon>
        <taxon>Ochrophyta</taxon>
        <taxon>PX clade</taxon>
        <taxon>Phaeophyceae</taxon>
        <taxon>Ectocarpales</taxon>
        <taxon>Ectocarpaceae</taxon>
        <taxon>Ectocarpus</taxon>
    </lineage>
</organism>
<dbReference type="GO" id="GO:0005737">
    <property type="term" value="C:cytoplasm"/>
    <property type="evidence" value="ECO:0007669"/>
    <property type="project" value="TreeGrafter"/>
</dbReference>
<evidence type="ECO:0000256" key="7">
    <source>
        <dbReference type="ARBA" id="ARBA00012964"/>
    </source>
</evidence>
<dbReference type="GO" id="GO:0002953">
    <property type="term" value="F:5'-deoxynucleotidase activity"/>
    <property type="evidence" value="ECO:0007669"/>
    <property type="project" value="UniProtKB-EC"/>
</dbReference>
<evidence type="ECO:0000256" key="5">
    <source>
        <dbReference type="ARBA" id="ARBA00009999"/>
    </source>
</evidence>
<keyword evidence="8" id="KW-0479">Metal-binding</keyword>
<gene>
    <name evidence="12" type="ORF">Esi_0029_0057</name>
</gene>
<evidence type="ECO:0000256" key="10">
    <source>
        <dbReference type="SAM" id="MobiDB-lite"/>
    </source>
</evidence>
<dbReference type="FunFam" id="1.10.3210.10:FF:000016">
    <property type="entry name" value="HD domain-containing protein 2"/>
    <property type="match status" value="1"/>
</dbReference>
<dbReference type="GO" id="GO:0046872">
    <property type="term" value="F:metal ion binding"/>
    <property type="evidence" value="ECO:0007669"/>
    <property type="project" value="UniProtKB-KW"/>
</dbReference>
<dbReference type="InParanoid" id="D7FVA9"/>
<dbReference type="EMBL" id="FN648475">
    <property type="protein sequence ID" value="CBJ26281.1"/>
    <property type="molecule type" value="Genomic_DNA"/>
</dbReference>
<dbReference type="STRING" id="2880.D7FVA9"/>
<comment type="function">
    <text evidence="4">Catalyzes the dephosphorylation of the nucleoside 5'-monophosphates deoxyadenosine monophosphate (dAMP), deoxycytidine monophosphate (dCMP), deoxyguanosine monophosphate (dGMP) and deoxythymidine monophosphate (dTMP).</text>
</comment>
<comment type="subunit">
    <text evidence="6">Homodimer.</text>
</comment>
<dbReference type="EC" id="3.1.3.89" evidence="7"/>
<dbReference type="Gene3D" id="1.10.3210.10">
    <property type="entry name" value="Hypothetical protein af1432"/>
    <property type="match status" value="1"/>
</dbReference>
<feature type="domain" description="HD/PDEase" evidence="11">
    <location>
        <begin position="42"/>
        <end position="158"/>
    </location>
</feature>
<sequence length="234" mass="25962">MSAAGHGTDMNVLPASALSFMRVVGKLKELKRTGWVHRGVAKPESVSDHMYRMAMCSFLITDPTLDRSRIMKLAMVHDLAEALAGDIAPFQKVSKEDKRRLEEEGLDKICATIGSDPIALEIKKLWYEYEDCTSEEARVVKDLDKLEMIVQADDYEKGQGLDLGEFFESTEGCFTTPQVQSWDKELREQRAARRQEAKPSNQPPATTSDSCTKTSVEKGAARGDTGTCDPSPDP</sequence>
<evidence type="ECO:0000256" key="1">
    <source>
        <dbReference type="ARBA" id="ARBA00001638"/>
    </source>
</evidence>
<dbReference type="OrthoDB" id="10254258at2759"/>
<comment type="cofactor">
    <cofactor evidence="2">
        <name>Mn(2+)</name>
        <dbReference type="ChEBI" id="CHEBI:29035"/>
    </cofactor>
</comment>
<dbReference type="PANTHER" id="PTHR11845">
    <property type="entry name" value="5'-DEOXYNUCLEOTIDASE HDDC2"/>
    <property type="match status" value="1"/>
</dbReference>
<keyword evidence="13" id="KW-1185">Reference proteome</keyword>
<name>D7FVA9_ECTSI</name>
<evidence type="ECO:0000256" key="8">
    <source>
        <dbReference type="ARBA" id="ARBA00022723"/>
    </source>
</evidence>
<protein>
    <recommendedName>
        <fullName evidence="7">5'-deoxynucleotidase</fullName>
        <ecNumber evidence="7">3.1.3.89</ecNumber>
    </recommendedName>
</protein>
<dbReference type="SUPFAM" id="SSF109604">
    <property type="entry name" value="HD-domain/PDEase-like"/>
    <property type="match status" value="1"/>
</dbReference>
<proteinExistence type="inferred from homology"/>
<comment type="catalytic activity">
    <reaction evidence="1">
        <text>a 2'-deoxyribonucleoside 5'-phosphate + H2O = a 2'-deoxyribonucleoside + phosphate</text>
        <dbReference type="Rhea" id="RHEA:36167"/>
        <dbReference type="ChEBI" id="CHEBI:15377"/>
        <dbReference type="ChEBI" id="CHEBI:18274"/>
        <dbReference type="ChEBI" id="CHEBI:43474"/>
        <dbReference type="ChEBI" id="CHEBI:65317"/>
        <dbReference type="EC" id="3.1.3.89"/>
    </reaction>
</comment>
<comment type="similarity">
    <text evidence="5">Belongs to the HDDC2 family.</text>
</comment>
<reference evidence="12 13" key="1">
    <citation type="journal article" date="2010" name="Nature">
        <title>The Ectocarpus genome and the independent evolution of multicellularity in brown algae.</title>
        <authorList>
            <person name="Cock J.M."/>
            <person name="Sterck L."/>
            <person name="Rouze P."/>
            <person name="Scornet D."/>
            <person name="Allen A.E."/>
            <person name="Amoutzias G."/>
            <person name="Anthouard V."/>
            <person name="Artiguenave F."/>
            <person name="Aury J.M."/>
            <person name="Badger J.H."/>
            <person name="Beszteri B."/>
            <person name="Billiau K."/>
            <person name="Bonnet E."/>
            <person name="Bothwell J.H."/>
            <person name="Bowler C."/>
            <person name="Boyen C."/>
            <person name="Brownlee C."/>
            <person name="Carrano C.J."/>
            <person name="Charrier B."/>
            <person name="Cho G.Y."/>
            <person name="Coelho S.M."/>
            <person name="Collen J."/>
            <person name="Corre E."/>
            <person name="Da Silva C."/>
            <person name="Delage L."/>
            <person name="Delaroque N."/>
            <person name="Dittami S.M."/>
            <person name="Doulbeau S."/>
            <person name="Elias M."/>
            <person name="Farnham G."/>
            <person name="Gachon C.M."/>
            <person name="Gschloessl B."/>
            <person name="Heesch S."/>
            <person name="Jabbari K."/>
            <person name="Jubin C."/>
            <person name="Kawai H."/>
            <person name="Kimura K."/>
            <person name="Kloareg B."/>
            <person name="Kupper F.C."/>
            <person name="Lang D."/>
            <person name="Le Bail A."/>
            <person name="Leblanc C."/>
            <person name="Lerouge P."/>
            <person name="Lohr M."/>
            <person name="Lopez P.J."/>
            <person name="Martens C."/>
            <person name="Maumus F."/>
            <person name="Michel G."/>
            <person name="Miranda-Saavedra D."/>
            <person name="Morales J."/>
            <person name="Moreau H."/>
            <person name="Motomura T."/>
            <person name="Nagasato C."/>
            <person name="Napoli C.A."/>
            <person name="Nelson D.R."/>
            <person name="Nyvall-Collen P."/>
            <person name="Peters A.F."/>
            <person name="Pommier C."/>
            <person name="Potin P."/>
            <person name="Poulain J."/>
            <person name="Quesneville H."/>
            <person name="Read B."/>
            <person name="Rensing S.A."/>
            <person name="Ritter A."/>
            <person name="Rousvoal S."/>
            <person name="Samanta M."/>
            <person name="Samson G."/>
            <person name="Schroeder D.C."/>
            <person name="Segurens B."/>
            <person name="Strittmatter M."/>
            <person name="Tonon T."/>
            <person name="Tregear J.W."/>
            <person name="Valentin K."/>
            <person name="von Dassow P."/>
            <person name="Yamagishi T."/>
            <person name="Van de Peer Y."/>
            <person name="Wincker P."/>
        </authorList>
    </citation>
    <scope>NUCLEOTIDE SEQUENCE [LARGE SCALE GENOMIC DNA]</scope>
    <source>
        <strain evidence="13">Ec32 / CCAP1310/4</strain>
    </source>
</reference>
<dbReference type="InterPro" id="IPR039356">
    <property type="entry name" value="YfbR/HDDC2"/>
</dbReference>
<dbReference type="OMA" id="PFFHMLE"/>
<dbReference type="SMART" id="SM00471">
    <property type="entry name" value="HDc"/>
    <property type="match status" value="1"/>
</dbReference>
<evidence type="ECO:0000259" key="11">
    <source>
        <dbReference type="SMART" id="SM00471"/>
    </source>
</evidence>
<evidence type="ECO:0000256" key="4">
    <source>
        <dbReference type="ARBA" id="ARBA00004074"/>
    </source>
</evidence>
<evidence type="ECO:0000256" key="6">
    <source>
        <dbReference type="ARBA" id="ARBA00011738"/>
    </source>
</evidence>
<dbReference type="AlphaFoldDB" id="D7FVA9"/>
<dbReference type="EMBL" id="FN649742">
    <property type="protein sequence ID" value="CBJ26281.1"/>
    <property type="molecule type" value="Genomic_DNA"/>
</dbReference>
<feature type="compositionally biased region" description="Polar residues" evidence="10">
    <location>
        <begin position="198"/>
        <end position="214"/>
    </location>
</feature>
<evidence type="ECO:0000256" key="2">
    <source>
        <dbReference type="ARBA" id="ARBA00001936"/>
    </source>
</evidence>
<comment type="cofactor">
    <cofactor evidence="3">
        <name>Co(2+)</name>
        <dbReference type="ChEBI" id="CHEBI:48828"/>
    </cofactor>
</comment>
<keyword evidence="9" id="KW-0378">Hydrolase</keyword>
<dbReference type="Proteomes" id="UP000002630">
    <property type="component" value="Linkage Group LG17"/>
</dbReference>
<feature type="compositionally biased region" description="Basic and acidic residues" evidence="10">
    <location>
        <begin position="186"/>
        <end position="197"/>
    </location>
</feature>
<evidence type="ECO:0000313" key="12">
    <source>
        <dbReference type="EMBL" id="CBJ26281.1"/>
    </source>
</evidence>
<evidence type="ECO:0000256" key="9">
    <source>
        <dbReference type="ARBA" id="ARBA00022801"/>
    </source>
</evidence>
<evidence type="ECO:0000256" key="3">
    <source>
        <dbReference type="ARBA" id="ARBA00001941"/>
    </source>
</evidence>
<accession>D7FVA9</accession>
<evidence type="ECO:0000313" key="13">
    <source>
        <dbReference type="Proteomes" id="UP000002630"/>
    </source>
</evidence>
<dbReference type="InterPro" id="IPR003607">
    <property type="entry name" value="HD/PDEase_dom"/>
</dbReference>
<dbReference type="eggNOG" id="KOG3197">
    <property type="taxonomic scope" value="Eukaryota"/>
</dbReference>
<dbReference type="PANTHER" id="PTHR11845:SF13">
    <property type="entry name" value="5'-DEOXYNUCLEOTIDASE HDDC2"/>
    <property type="match status" value="1"/>
</dbReference>